<proteinExistence type="predicted"/>
<keyword evidence="3" id="KW-1185">Reference proteome</keyword>
<evidence type="ECO:0000313" key="2">
    <source>
        <dbReference type="EMBL" id="TFK18555.1"/>
    </source>
</evidence>
<feature type="region of interest" description="Disordered" evidence="1">
    <location>
        <begin position="304"/>
        <end position="337"/>
    </location>
</feature>
<evidence type="ECO:0000313" key="3">
    <source>
        <dbReference type="Proteomes" id="UP000307440"/>
    </source>
</evidence>
<gene>
    <name evidence="2" type="ORF">FA15DRAFT_675179</name>
</gene>
<dbReference type="Proteomes" id="UP000307440">
    <property type="component" value="Unassembled WGS sequence"/>
</dbReference>
<sequence length="458" mass="51443">MFARPRTKSRELAYALYSFVHQTSLTPRSVHISAALIYKTDTRKRVISTLDPAKLSESDHIDVSDLSLANAHRHAPLGQPEYEVDCKTVANKRISLNYYSDRQQLSNKQWHQHQFPANTRGFLYWYNGRPRPPLSSLESNSATLPPSSALFPTSGIRFSVIHTPTPSKIFTDGQDLLLPTGAPWEIPLHSLLIKPKHRIFRQMLVDDGLIPQSVVEEVERVKHSGEVFTNVGQPFLCDFSSKKLYMKVKVGAEGTGDGVLEGGLQGRRLQFTLADFNSTGKGGVTGYEGLGILQLYRITGTPQRSLRTPAASSSTLPPAPTETARPSKPRTTKDPKHPRASFVFKVLNVLTQTPLFPRFTRPHPHPLPQALQQTANSFFKSYNPLTQSENIWMMTTRLDLCPREVWEGVGEVDWADVERARRELKGDEEGEKDGVCGRDRFDFEGRRRRGEGTGQVRS</sequence>
<feature type="compositionally biased region" description="Basic and acidic residues" evidence="1">
    <location>
        <begin position="423"/>
        <end position="445"/>
    </location>
</feature>
<reference evidence="2 3" key="1">
    <citation type="journal article" date="2019" name="Nat. Ecol. Evol.">
        <title>Megaphylogeny resolves global patterns of mushroom evolution.</title>
        <authorList>
            <person name="Varga T."/>
            <person name="Krizsan K."/>
            <person name="Foldi C."/>
            <person name="Dima B."/>
            <person name="Sanchez-Garcia M."/>
            <person name="Sanchez-Ramirez S."/>
            <person name="Szollosi G.J."/>
            <person name="Szarkandi J.G."/>
            <person name="Papp V."/>
            <person name="Albert L."/>
            <person name="Andreopoulos W."/>
            <person name="Angelini C."/>
            <person name="Antonin V."/>
            <person name="Barry K.W."/>
            <person name="Bougher N.L."/>
            <person name="Buchanan P."/>
            <person name="Buyck B."/>
            <person name="Bense V."/>
            <person name="Catcheside P."/>
            <person name="Chovatia M."/>
            <person name="Cooper J."/>
            <person name="Damon W."/>
            <person name="Desjardin D."/>
            <person name="Finy P."/>
            <person name="Geml J."/>
            <person name="Haridas S."/>
            <person name="Hughes K."/>
            <person name="Justo A."/>
            <person name="Karasinski D."/>
            <person name="Kautmanova I."/>
            <person name="Kiss B."/>
            <person name="Kocsube S."/>
            <person name="Kotiranta H."/>
            <person name="LaButti K.M."/>
            <person name="Lechner B.E."/>
            <person name="Liimatainen K."/>
            <person name="Lipzen A."/>
            <person name="Lukacs Z."/>
            <person name="Mihaltcheva S."/>
            <person name="Morgado L.N."/>
            <person name="Niskanen T."/>
            <person name="Noordeloos M.E."/>
            <person name="Ohm R.A."/>
            <person name="Ortiz-Santana B."/>
            <person name="Ovrebo C."/>
            <person name="Racz N."/>
            <person name="Riley R."/>
            <person name="Savchenko A."/>
            <person name="Shiryaev A."/>
            <person name="Soop K."/>
            <person name="Spirin V."/>
            <person name="Szebenyi C."/>
            <person name="Tomsovsky M."/>
            <person name="Tulloss R.E."/>
            <person name="Uehling J."/>
            <person name="Grigoriev I.V."/>
            <person name="Vagvolgyi C."/>
            <person name="Papp T."/>
            <person name="Martin F.M."/>
            <person name="Miettinen O."/>
            <person name="Hibbett D.S."/>
            <person name="Nagy L.G."/>
        </authorList>
    </citation>
    <scope>NUCLEOTIDE SEQUENCE [LARGE SCALE GENOMIC DNA]</scope>
    <source>
        <strain evidence="2 3">CBS 121175</strain>
    </source>
</reference>
<organism evidence="2 3">
    <name type="scientific">Coprinopsis marcescibilis</name>
    <name type="common">Agaric fungus</name>
    <name type="synonym">Psathyrella marcescibilis</name>
    <dbReference type="NCBI Taxonomy" id="230819"/>
    <lineage>
        <taxon>Eukaryota</taxon>
        <taxon>Fungi</taxon>
        <taxon>Dikarya</taxon>
        <taxon>Basidiomycota</taxon>
        <taxon>Agaricomycotina</taxon>
        <taxon>Agaricomycetes</taxon>
        <taxon>Agaricomycetidae</taxon>
        <taxon>Agaricales</taxon>
        <taxon>Agaricineae</taxon>
        <taxon>Psathyrellaceae</taxon>
        <taxon>Coprinopsis</taxon>
    </lineage>
</organism>
<protein>
    <submittedName>
        <fullName evidence="2">Uncharacterized protein</fullName>
    </submittedName>
</protein>
<name>A0A5C3KFL4_COPMA</name>
<feature type="region of interest" description="Disordered" evidence="1">
    <location>
        <begin position="423"/>
        <end position="458"/>
    </location>
</feature>
<dbReference type="EMBL" id="ML210393">
    <property type="protein sequence ID" value="TFK18555.1"/>
    <property type="molecule type" value="Genomic_DNA"/>
</dbReference>
<dbReference type="AlphaFoldDB" id="A0A5C3KFL4"/>
<accession>A0A5C3KFL4</accession>
<dbReference type="OrthoDB" id="2750929at2759"/>
<evidence type="ECO:0000256" key="1">
    <source>
        <dbReference type="SAM" id="MobiDB-lite"/>
    </source>
</evidence>
<feature type="compositionally biased region" description="Low complexity" evidence="1">
    <location>
        <begin position="308"/>
        <end position="324"/>
    </location>
</feature>